<sequence>MWTTSAFVIAATCVAANKAETSGKVVTTASGAIQGIVRATTTGSVNAFLGVPFAEPPIGDLRFKKPIPKNRWEGVLNATALPPLCPQTPAQFNSFFKITASDAVSEDCLFLNVFSPARSDPDLKPVVVYFHGGASPTGEYL</sequence>
<keyword evidence="8" id="KW-1185">Reference proteome</keyword>
<keyword evidence="3" id="KW-0378">Hydrolase</keyword>
<dbReference type="InterPro" id="IPR019819">
    <property type="entry name" value="Carboxylesterase_B_CS"/>
</dbReference>
<evidence type="ECO:0000256" key="5">
    <source>
        <dbReference type="SAM" id="SignalP"/>
    </source>
</evidence>
<evidence type="ECO:0000256" key="2">
    <source>
        <dbReference type="ARBA" id="ARBA00022487"/>
    </source>
</evidence>
<evidence type="ECO:0000256" key="4">
    <source>
        <dbReference type="ARBA" id="ARBA00023180"/>
    </source>
</evidence>
<dbReference type="EMBL" id="JABSTR010000004">
    <property type="protein sequence ID" value="KAH9368377.1"/>
    <property type="molecule type" value="Genomic_DNA"/>
</dbReference>
<name>A0A9J6G0Y1_HAELO</name>
<feature type="domain" description="Carboxylesterase type B" evidence="6">
    <location>
        <begin position="24"/>
        <end position="136"/>
    </location>
</feature>
<dbReference type="OrthoDB" id="6515669at2759"/>
<organism evidence="7 8">
    <name type="scientific">Haemaphysalis longicornis</name>
    <name type="common">Bush tick</name>
    <dbReference type="NCBI Taxonomy" id="44386"/>
    <lineage>
        <taxon>Eukaryota</taxon>
        <taxon>Metazoa</taxon>
        <taxon>Ecdysozoa</taxon>
        <taxon>Arthropoda</taxon>
        <taxon>Chelicerata</taxon>
        <taxon>Arachnida</taxon>
        <taxon>Acari</taxon>
        <taxon>Parasitiformes</taxon>
        <taxon>Ixodida</taxon>
        <taxon>Ixodoidea</taxon>
        <taxon>Ixodidae</taxon>
        <taxon>Haemaphysalinae</taxon>
        <taxon>Haemaphysalis</taxon>
    </lineage>
</organism>
<dbReference type="InterPro" id="IPR050654">
    <property type="entry name" value="AChE-related_enzymes"/>
</dbReference>
<evidence type="ECO:0000313" key="7">
    <source>
        <dbReference type="EMBL" id="KAH9368377.1"/>
    </source>
</evidence>
<feature type="chain" id="PRO_5039931400" description="Carboxylesterase type B domain-containing protein" evidence="5">
    <location>
        <begin position="20"/>
        <end position="141"/>
    </location>
</feature>
<dbReference type="Gene3D" id="3.40.50.1820">
    <property type="entry name" value="alpha/beta hydrolase"/>
    <property type="match status" value="1"/>
</dbReference>
<keyword evidence="4" id="KW-0325">Glycoprotein</keyword>
<dbReference type="PANTHER" id="PTHR43918:SF4">
    <property type="entry name" value="CARBOXYLIC ESTER HYDROLASE"/>
    <property type="match status" value="1"/>
</dbReference>
<gene>
    <name evidence="7" type="ORF">HPB48_012693</name>
</gene>
<evidence type="ECO:0000259" key="6">
    <source>
        <dbReference type="Pfam" id="PF00135"/>
    </source>
</evidence>
<proteinExistence type="inferred from homology"/>
<dbReference type="SUPFAM" id="SSF53474">
    <property type="entry name" value="alpha/beta-Hydrolases"/>
    <property type="match status" value="1"/>
</dbReference>
<dbReference type="AlphaFoldDB" id="A0A9J6G0Y1"/>
<evidence type="ECO:0000256" key="3">
    <source>
        <dbReference type="ARBA" id="ARBA00022801"/>
    </source>
</evidence>
<dbReference type="VEuPathDB" id="VectorBase:HLOH_047486"/>
<evidence type="ECO:0000313" key="8">
    <source>
        <dbReference type="Proteomes" id="UP000821853"/>
    </source>
</evidence>
<dbReference type="PANTHER" id="PTHR43918">
    <property type="entry name" value="ACETYLCHOLINESTERASE"/>
    <property type="match status" value="1"/>
</dbReference>
<dbReference type="OMA" id="ICIQRRI"/>
<reference evidence="7 8" key="1">
    <citation type="journal article" date="2020" name="Cell">
        <title>Large-Scale Comparative Analyses of Tick Genomes Elucidate Their Genetic Diversity and Vector Capacities.</title>
        <authorList>
            <consortium name="Tick Genome and Microbiome Consortium (TIGMIC)"/>
            <person name="Jia N."/>
            <person name="Wang J."/>
            <person name="Shi W."/>
            <person name="Du L."/>
            <person name="Sun Y."/>
            <person name="Zhan W."/>
            <person name="Jiang J.F."/>
            <person name="Wang Q."/>
            <person name="Zhang B."/>
            <person name="Ji P."/>
            <person name="Bell-Sakyi L."/>
            <person name="Cui X.M."/>
            <person name="Yuan T.T."/>
            <person name="Jiang B.G."/>
            <person name="Yang W.F."/>
            <person name="Lam T.T."/>
            <person name="Chang Q.C."/>
            <person name="Ding S.J."/>
            <person name="Wang X.J."/>
            <person name="Zhu J.G."/>
            <person name="Ruan X.D."/>
            <person name="Zhao L."/>
            <person name="Wei J.T."/>
            <person name="Ye R.Z."/>
            <person name="Que T.C."/>
            <person name="Du C.H."/>
            <person name="Zhou Y.H."/>
            <person name="Cheng J.X."/>
            <person name="Dai P.F."/>
            <person name="Guo W.B."/>
            <person name="Han X.H."/>
            <person name="Huang E.J."/>
            <person name="Li L.F."/>
            <person name="Wei W."/>
            <person name="Gao Y.C."/>
            <person name="Liu J.Z."/>
            <person name="Shao H.Z."/>
            <person name="Wang X."/>
            <person name="Wang C.C."/>
            <person name="Yang T.C."/>
            <person name="Huo Q.B."/>
            <person name="Li W."/>
            <person name="Chen H.Y."/>
            <person name="Chen S.E."/>
            <person name="Zhou L.G."/>
            <person name="Ni X.B."/>
            <person name="Tian J.H."/>
            <person name="Sheng Y."/>
            <person name="Liu T."/>
            <person name="Pan Y.S."/>
            <person name="Xia L.Y."/>
            <person name="Li J."/>
            <person name="Zhao F."/>
            <person name="Cao W.C."/>
        </authorList>
    </citation>
    <scope>NUCLEOTIDE SEQUENCE [LARGE SCALE GENOMIC DNA]</scope>
    <source>
        <strain evidence="7">HaeL-2018</strain>
    </source>
</reference>
<keyword evidence="2" id="KW-0719">Serine esterase</keyword>
<keyword evidence="5" id="KW-0732">Signal</keyword>
<accession>A0A9J6G0Y1</accession>
<dbReference type="Pfam" id="PF00135">
    <property type="entry name" value="COesterase"/>
    <property type="match status" value="1"/>
</dbReference>
<comment type="similarity">
    <text evidence="1">Belongs to the type-B carboxylesterase/lipase family.</text>
</comment>
<protein>
    <recommendedName>
        <fullName evidence="6">Carboxylesterase type B domain-containing protein</fullName>
    </recommendedName>
</protein>
<dbReference type="InterPro" id="IPR002018">
    <property type="entry name" value="CarbesteraseB"/>
</dbReference>
<dbReference type="PROSITE" id="PS00941">
    <property type="entry name" value="CARBOXYLESTERASE_B_2"/>
    <property type="match status" value="1"/>
</dbReference>
<dbReference type="GO" id="GO:0052689">
    <property type="term" value="F:carboxylic ester hydrolase activity"/>
    <property type="evidence" value="ECO:0007669"/>
    <property type="project" value="UniProtKB-KW"/>
</dbReference>
<dbReference type="InterPro" id="IPR029058">
    <property type="entry name" value="AB_hydrolase_fold"/>
</dbReference>
<feature type="signal peptide" evidence="5">
    <location>
        <begin position="1"/>
        <end position="19"/>
    </location>
</feature>
<comment type="caution">
    <text evidence="7">The sequence shown here is derived from an EMBL/GenBank/DDBJ whole genome shotgun (WGS) entry which is preliminary data.</text>
</comment>
<dbReference type="Proteomes" id="UP000821853">
    <property type="component" value="Chromosome 2"/>
</dbReference>
<evidence type="ECO:0000256" key="1">
    <source>
        <dbReference type="ARBA" id="ARBA00005964"/>
    </source>
</evidence>